<dbReference type="FunCoup" id="A0A7E6DSH9">
    <property type="interactions" value="659"/>
</dbReference>
<dbReference type="GO" id="GO:0005654">
    <property type="term" value="C:nucleoplasm"/>
    <property type="evidence" value="ECO:0007669"/>
    <property type="project" value="TreeGrafter"/>
</dbReference>
<dbReference type="KEGG" id="pdic:114496960"/>
<dbReference type="RefSeq" id="XP_035882111.1">
    <property type="nucleotide sequence ID" value="XM_036026218.1"/>
</dbReference>
<dbReference type="OrthoDB" id="8839831at2759"/>
<dbReference type="GeneID" id="114496960"/>
<proteinExistence type="predicted"/>
<feature type="compositionally biased region" description="Polar residues" evidence="1">
    <location>
        <begin position="110"/>
        <end position="128"/>
    </location>
</feature>
<sequence>MPGTVCGLRWTLPSSFPRLLWDPLSRRWCFRRATLSVTQRQATARPRFSGFCVFFWRFSFSKEVAWLVLSSGGDPSLNVKMPVKRSLKLDDPLEADPFGPSKITRKKSTTDYSPTTGTCQLSPFASPTRSKEQEHKNGPSNGKRKTLNHLSLTKRKKSITKDDELMVLLAKVEKSAEEIVKIMRGLSSIQALEGNRKLENLIGISCGSCFLKREMQKTKELMTKVTKQKLFEKKSSELSNKELHHLDSYEFLKAILN</sequence>
<feature type="compositionally biased region" description="Basic residues" evidence="1">
    <location>
        <begin position="142"/>
        <end position="152"/>
    </location>
</feature>
<evidence type="ECO:0000313" key="3">
    <source>
        <dbReference type="RefSeq" id="XP_035882111.1"/>
    </source>
</evidence>
<evidence type="ECO:0000256" key="1">
    <source>
        <dbReference type="SAM" id="MobiDB-lite"/>
    </source>
</evidence>
<protein>
    <submittedName>
        <fullName evidence="3">Centromere protein R isoform X1</fullName>
    </submittedName>
</protein>
<accession>A0A7E6DSH9</accession>
<dbReference type="PANTHER" id="PTHR15581">
    <property type="entry name" value="CENTROMERE PROTEIN R"/>
    <property type="match status" value="1"/>
</dbReference>
<keyword evidence="2" id="KW-1185">Reference proteome</keyword>
<dbReference type="Pfam" id="PF06729">
    <property type="entry name" value="CENP-R"/>
    <property type="match status" value="1"/>
</dbReference>
<dbReference type="PANTHER" id="PTHR15581:SF0">
    <property type="entry name" value="CENTROMERE PROTEIN R"/>
    <property type="match status" value="1"/>
</dbReference>
<dbReference type="InterPro" id="IPR009601">
    <property type="entry name" value="CENP-R"/>
</dbReference>
<dbReference type="CTD" id="23421"/>
<dbReference type="GO" id="GO:0006355">
    <property type="term" value="P:regulation of DNA-templated transcription"/>
    <property type="evidence" value="ECO:0007669"/>
    <property type="project" value="InterPro"/>
</dbReference>
<dbReference type="GO" id="GO:0034080">
    <property type="term" value="P:CENP-A containing chromatin assembly"/>
    <property type="evidence" value="ECO:0007669"/>
    <property type="project" value="InterPro"/>
</dbReference>
<feature type="region of interest" description="Disordered" evidence="1">
    <location>
        <begin position="98"/>
        <end position="152"/>
    </location>
</feature>
<dbReference type="Proteomes" id="UP000504628">
    <property type="component" value="Chromosome 5"/>
</dbReference>
<dbReference type="InParanoid" id="A0A7E6DSH9"/>
<organism evidence="2 3">
    <name type="scientific">Phyllostomus discolor</name>
    <name type="common">pale spear-nosed bat</name>
    <dbReference type="NCBI Taxonomy" id="89673"/>
    <lineage>
        <taxon>Eukaryota</taxon>
        <taxon>Metazoa</taxon>
        <taxon>Chordata</taxon>
        <taxon>Craniata</taxon>
        <taxon>Vertebrata</taxon>
        <taxon>Euteleostomi</taxon>
        <taxon>Mammalia</taxon>
        <taxon>Eutheria</taxon>
        <taxon>Laurasiatheria</taxon>
        <taxon>Chiroptera</taxon>
        <taxon>Yangochiroptera</taxon>
        <taxon>Phyllostomidae</taxon>
        <taxon>Phyllostominae</taxon>
        <taxon>Phyllostomus</taxon>
    </lineage>
</organism>
<evidence type="ECO:0000313" key="2">
    <source>
        <dbReference type="Proteomes" id="UP000504628"/>
    </source>
</evidence>
<dbReference type="AlphaFoldDB" id="A0A7E6DSH9"/>
<gene>
    <name evidence="3" type="primary">LOC114496960</name>
</gene>
<reference evidence="3" key="1">
    <citation type="submission" date="2025-08" db="UniProtKB">
        <authorList>
            <consortium name="RefSeq"/>
        </authorList>
    </citation>
    <scope>IDENTIFICATION</scope>
    <source>
        <tissue evidence="3">Muscle</tissue>
    </source>
</reference>
<name>A0A7E6DSH9_9CHIR</name>